<organism evidence="2 3">
    <name type="scientific">Nocardia otitidiscaviarum</name>
    <dbReference type="NCBI Taxonomy" id="1823"/>
    <lineage>
        <taxon>Bacteria</taxon>
        <taxon>Bacillati</taxon>
        <taxon>Actinomycetota</taxon>
        <taxon>Actinomycetes</taxon>
        <taxon>Mycobacteriales</taxon>
        <taxon>Nocardiaceae</taxon>
        <taxon>Nocardia</taxon>
    </lineage>
</organism>
<sequence length="435" mass="43263">MLPFPGPDTRTASLPGPDAHTVPFPGADARAVGFPSLGPSTVPFPGPDMRAGVFPPPPLFVVELLAPALGGGVASAAIVIVPWRHADAVGGGVAEVASVASVAFAAPALGGGLAWNYIVNAIVDADAVGGGIAAAAVLVGHTLTAPALGGGTSGVVGYPIAAVAATATAVGAGNAAITPGALVPAAANGGGIAAAVNTRTARVSAATVGGGTVAAGVSVGYRYADAFNRSDATTLGADWRVDRNPQPKIATNRAQMKTMGSGDGRAGNWVSYQGGGGTAAGRFNTDNYAVKAQLIAPVGNLATDNLTCIVLAVADTFGAATMCYLAVSTNGGCGIITQTGLPPASGISSGGSGQTVRVSTSTAIAATDLFEFRRVGNVFTAYRNGAQFLTWPDTGNIVPTGTTNRRWGLVVEGNFPIFNTEYRSPAIDWIEAYDL</sequence>
<dbReference type="STRING" id="1406858.GCA_000710895_02093"/>
<keyword evidence="3" id="KW-1185">Reference proteome</keyword>
<evidence type="ECO:0000313" key="2">
    <source>
        <dbReference type="EMBL" id="SUA72643.1"/>
    </source>
</evidence>
<reference evidence="2 3" key="1">
    <citation type="submission" date="2018-06" db="EMBL/GenBank/DDBJ databases">
        <authorList>
            <consortium name="Pathogen Informatics"/>
            <person name="Doyle S."/>
        </authorList>
    </citation>
    <scope>NUCLEOTIDE SEQUENCE [LARGE SCALE GENOMIC DNA]</scope>
    <source>
        <strain evidence="2 3">NCTC1934</strain>
    </source>
</reference>
<accession>A0A378Y7C4</accession>
<proteinExistence type="predicted"/>
<evidence type="ECO:0000313" key="3">
    <source>
        <dbReference type="Proteomes" id="UP000255467"/>
    </source>
</evidence>
<dbReference type="AlphaFoldDB" id="A0A378Y7C4"/>
<evidence type="ECO:0000256" key="1">
    <source>
        <dbReference type="SAM" id="MobiDB-lite"/>
    </source>
</evidence>
<feature type="region of interest" description="Disordered" evidence="1">
    <location>
        <begin position="1"/>
        <end position="20"/>
    </location>
</feature>
<dbReference type="Proteomes" id="UP000255467">
    <property type="component" value="Unassembled WGS sequence"/>
</dbReference>
<gene>
    <name evidence="2" type="ORF">NCTC1934_00071</name>
</gene>
<name>A0A378Y7C4_9NOCA</name>
<dbReference type="EMBL" id="UGRY01000002">
    <property type="protein sequence ID" value="SUA72643.1"/>
    <property type="molecule type" value="Genomic_DNA"/>
</dbReference>
<protein>
    <submittedName>
        <fullName evidence="2">Uncharacterized protein</fullName>
    </submittedName>
</protein>